<evidence type="ECO:0000256" key="4">
    <source>
        <dbReference type="ARBA" id="ARBA00022840"/>
    </source>
</evidence>
<feature type="compositionally biased region" description="Basic residues" evidence="6">
    <location>
        <begin position="316"/>
        <end position="325"/>
    </location>
</feature>
<dbReference type="SMART" id="SM00220">
    <property type="entry name" value="S_TKc"/>
    <property type="match status" value="1"/>
</dbReference>
<evidence type="ECO:0000313" key="9">
    <source>
        <dbReference type="Proteomes" id="UP001217485"/>
    </source>
</evidence>
<dbReference type="InterPro" id="IPR000719">
    <property type="entry name" value="Prot_kinase_dom"/>
</dbReference>
<protein>
    <recommendedName>
        <fullName evidence="7">Protein kinase domain-containing protein</fullName>
    </recommendedName>
</protein>
<feature type="domain" description="Protein kinase" evidence="7">
    <location>
        <begin position="1"/>
        <end position="338"/>
    </location>
</feature>
<comment type="similarity">
    <text evidence="5">Belongs to the protein kinase superfamily. Ser/Thr protein kinase family. GCN2 subfamily.</text>
</comment>
<keyword evidence="2" id="KW-0547">Nucleotide-binding</keyword>
<keyword evidence="3" id="KW-0418">Kinase</keyword>
<evidence type="ECO:0000256" key="3">
    <source>
        <dbReference type="ARBA" id="ARBA00022777"/>
    </source>
</evidence>
<gene>
    <name evidence="8" type="ORF">POL72_39360</name>
</gene>
<proteinExistence type="inferred from homology"/>
<feature type="compositionally biased region" description="Low complexity" evidence="6">
    <location>
        <begin position="281"/>
        <end position="299"/>
    </location>
</feature>
<dbReference type="PROSITE" id="PS50011">
    <property type="entry name" value="PROTEIN_KINASE_DOM"/>
    <property type="match status" value="1"/>
</dbReference>
<name>A0ABT5CBP5_9BACT</name>
<evidence type="ECO:0000256" key="2">
    <source>
        <dbReference type="ARBA" id="ARBA00022741"/>
    </source>
</evidence>
<dbReference type="SUPFAM" id="SSF56112">
    <property type="entry name" value="Protein kinase-like (PK-like)"/>
    <property type="match status" value="1"/>
</dbReference>
<feature type="compositionally biased region" description="Low complexity" evidence="6">
    <location>
        <begin position="326"/>
        <end position="338"/>
    </location>
</feature>
<comment type="caution">
    <text evidence="8">The sequence shown here is derived from an EMBL/GenBank/DDBJ whole genome shotgun (WGS) entry which is preliminary data.</text>
</comment>
<keyword evidence="1" id="KW-0808">Transferase</keyword>
<evidence type="ECO:0000259" key="7">
    <source>
        <dbReference type="PROSITE" id="PS50011"/>
    </source>
</evidence>
<dbReference type="InterPro" id="IPR008271">
    <property type="entry name" value="Ser/Thr_kinase_AS"/>
</dbReference>
<dbReference type="PROSITE" id="PS00108">
    <property type="entry name" value="PROTEIN_KINASE_ST"/>
    <property type="match status" value="1"/>
</dbReference>
<dbReference type="PANTHER" id="PTHR11042">
    <property type="entry name" value="EUKARYOTIC TRANSLATION INITIATION FACTOR 2-ALPHA KINASE EIF2-ALPHA KINASE -RELATED"/>
    <property type="match status" value="1"/>
</dbReference>
<evidence type="ECO:0000256" key="1">
    <source>
        <dbReference type="ARBA" id="ARBA00022679"/>
    </source>
</evidence>
<dbReference type="EMBL" id="JAQNDK010000005">
    <property type="protein sequence ID" value="MDC0683850.1"/>
    <property type="molecule type" value="Genomic_DNA"/>
</dbReference>
<organism evidence="8 9">
    <name type="scientific">Sorangium atrum</name>
    <dbReference type="NCBI Taxonomy" id="2995308"/>
    <lineage>
        <taxon>Bacteria</taxon>
        <taxon>Pseudomonadati</taxon>
        <taxon>Myxococcota</taxon>
        <taxon>Polyangia</taxon>
        <taxon>Polyangiales</taxon>
        <taxon>Polyangiaceae</taxon>
        <taxon>Sorangium</taxon>
    </lineage>
</organism>
<feature type="region of interest" description="Disordered" evidence="6">
    <location>
        <begin position="275"/>
        <end position="338"/>
    </location>
</feature>
<evidence type="ECO:0000313" key="8">
    <source>
        <dbReference type="EMBL" id="MDC0683850.1"/>
    </source>
</evidence>
<dbReference type="InterPro" id="IPR050339">
    <property type="entry name" value="CC_SR_Kinase"/>
</dbReference>
<dbReference type="RefSeq" id="WP_272102003.1">
    <property type="nucleotide sequence ID" value="NZ_JAQNDK010000005.1"/>
</dbReference>
<dbReference type="Pfam" id="PF00069">
    <property type="entry name" value="Pkinase"/>
    <property type="match status" value="1"/>
</dbReference>
<accession>A0ABT5CBP5</accession>
<reference evidence="8 9" key="1">
    <citation type="submission" date="2023-01" db="EMBL/GenBank/DDBJ databases">
        <title>Minimal conservation of predation-associated metabolite biosynthetic gene clusters underscores biosynthetic potential of Myxococcota including descriptions for ten novel species: Archangium lansinium sp. nov., Myxococcus landrumus sp. nov., Nannocystis bai.</title>
        <authorList>
            <person name="Ahearne A."/>
            <person name="Stevens C."/>
            <person name="Dowd S."/>
        </authorList>
    </citation>
    <scope>NUCLEOTIDE SEQUENCE [LARGE SCALE GENOMIC DNA]</scope>
    <source>
        <strain evidence="8 9">WIWO2</strain>
    </source>
</reference>
<keyword evidence="4" id="KW-0067">ATP-binding</keyword>
<sequence length="338" mass="36659">MSAVFLAERDPTVASSLLSDIAPTLLAVKIVKPETEHGLAQLGMSSMDVALREIEALVRVKNLRPPSEFVIGLYGSGSALVQLENDSALSLPWIALEHVEGSNAGTTLAERIELAGEGGVDPVRVHRLARGMIEGVRVLHRLGVIHRDLKPNNVFVAGPVDVETPKIADCGIARVEGLRLATVQAMTPGYGAPEQSLSALRPSHQNPLVGPWSDVHALAATIFFVIAGEEWCRSEPAWNAGERRSLRTSRRLHRGFLADGDLLEALDRARRRSCRRGPGIGRARASTSGARASSSVRRCSAMRRRGMRAWTSSPRRSCRRSRPWRRGGSSARARGSGR</sequence>
<evidence type="ECO:0000256" key="5">
    <source>
        <dbReference type="ARBA" id="ARBA00037982"/>
    </source>
</evidence>
<dbReference type="InterPro" id="IPR011009">
    <property type="entry name" value="Kinase-like_dom_sf"/>
</dbReference>
<dbReference type="Gene3D" id="1.10.510.10">
    <property type="entry name" value="Transferase(Phosphotransferase) domain 1"/>
    <property type="match status" value="1"/>
</dbReference>
<evidence type="ECO:0000256" key="6">
    <source>
        <dbReference type="SAM" id="MobiDB-lite"/>
    </source>
</evidence>
<dbReference type="Proteomes" id="UP001217485">
    <property type="component" value="Unassembled WGS sequence"/>
</dbReference>
<keyword evidence="9" id="KW-1185">Reference proteome</keyword>